<dbReference type="EMBL" id="HBUF01136690">
    <property type="protein sequence ID" value="CAG6645397.1"/>
    <property type="molecule type" value="Transcribed_RNA"/>
</dbReference>
<protein>
    <submittedName>
        <fullName evidence="1">Uncharacterized protein</fullName>
    </submittedName>
</protein>
<dbReference type="AlphaFoldDB" id="A0A8D8R799"/>
<reference evidence="1" key="1">
    <citation type="submission" date="2021-05" db="EMBL/GenBank/DDBJ databases">
        <authorList>
            <person name="Alioto T."/>
            <person name="Alioto T."/>
            <person name="Gomez Garrido J."/>
        </authorList>
    </citation>
    <scope>NUCLEOTIDE SEQUENCE</scope>
</reference>
<name>A0A8D8R799_9HEMI</name>
<dbReference type="EMBL" id="HBUF01250420">
    <property type="protein sequence ID" value="CAG6679905.1"/>
    <property type="molecule type" value="Transcribed_RNA"/>
</dbReference>
<dbReference type="EMBL" id="HBUF01413910">
    <property type="protein sequence ID" value="CAG6739555.1"/>
    <property type="molecule type" value="Transcribed_RNA"/>
</dbReference>
<dbReference type="EMBL" id="HBUF01589127">
    <property type="protein sequence ID" value="CAG6772742.1"/>
    <property type="molecule type" value="Transcribed_RNA"/>
</dbReference>
<proteinExistence type="predicted"/>
<evidence type="ECO:0000313" key="1">
    <source>
        <dbReference type="EMBL" id="CAG6645396.1"/>
    </source>
</evidence>
<sequence>MFDNRKPLFQEPRTFRYSKQSNRWGNGKDWSKTEPNAGNWTRIYPYTNCQPMEIQDADKELRNVAFNVAKFNKIAKEIFRKHVKECDEKLNFLLQTSLGMNTQVWCPPM</sequence>
<dbReference type="EMBL" id="HBUF01136689">
    <property type="protein sequence ID" value="CAG6645396.1"/>
    <property type="molecule type" value="Transcribed_RNA"/>
</dbReference>
<accession>A0A8D8R799</accession>
<organism evidence="1">
    <name type="scientific">Cacopsylla melanoneura</name>
    <dbReference type="NCBI Taxonomy" id="428564"/>
    <lineage>
        <taxon>Eukaryota</taxon>
        <taxon>Metazoa</taxon>
        <taxon>Ecdysozoa</taxon>
        <taxon>Arthropoda</taxon>
        <taxon>Hexapoda</taxon>
        <taxon>Insecta</taxon>
        <taxon>Pterygota</taxon>
        <taxon>Neoptera</taxon>
        <taxon>Paraneoptera</taxon>
        <taxon>Hemiptera</taxon>
        <taxon>Sternorrhyncha</taxon>
        <taxon>Psylloidea</taxon>
        <taxon>Psyllidae</taxon>
        <taxon>Psyllinae</taxon>
        <taxon>Cacopsylla</taxon>
    </lineage>
</organism>